<evidence type="ECO:0000313" key="7">
    <source>
        <dbReference type="Proteomes" id="UP001652628"/>
    </source>
</evidence>
<gene>
    <name evidence="8" type="primary">Ada3</name>
</gene>
<dbReference type="CTD" id="32787"/>
<protein>
    <submittedName>
        <fullName evidence="8">Transcriptional adapter 3-B</fullName>
    </submittedName>
</protein>
<dbReference type="RefSeq" id="XP_016939066.2">
    <property type="nucleotide sequence ID" value="XM_017083577.4"/>
</dbReference>
<keyword evidence="5" id="KW-0539">Nucleus</keyword>
<dbReference type="GO" id="GO:0000124">
    <property type="term" value="C:SAGA complex"/>
    <property type="evidence" value="ECO:0007669"/>
    <property type="project" value="TreeGrafter"/>
</dbReference>
<accession>A0AB39ZME2</accession>
<evidence type="ECO:0000256" key="5">
    <source>
        <dbReference type="ARBA" id="ARBA00023242"/>
    </source>
</evidence>
<keyword evidence="7" id="KW-1185">Reference proteome</keyword>
<feature type="region of interest" description="Disordered" evidence="6">
    <location>
        <begin position="368"/>
        <end position="399"/>
    </location>
</feature>
<evidence type="ECO:0000313" key="8">
    <source>
        <dbReference type="RefSeq" id="XP_016939066.2"/>
    </source>
</evidence>
<dbReference type="AlphaFoldDB" id="A0AB39ZME2"/>
<evidence type="ECO:0000256" key="3">
    <source>
        <dbReference type="ARBA" id="ARBA00023015"/>
    </source>
</evidence>
<evidence type="ECO:0000256" key="2">
    <source>
        <dbReference type="ARBA" id="ARBA00005330"/>
    </source>
</evidence>
<comment type="subcellular location">
    <subcellularLocation>
        <location evidence="1">Nucleus</location>
    </subcellularLocation>
</comment>
<keyword evidence="4" id="KW-0804">Transcription</keyword>
<dbReference type="Pfam" id="PF10198">
    <property type="entry name" value="Ada3"/>
    <property type="match status" value="1"/>
</dbReference>
<feature type="compositionally biased region" description="Polar residues" evidence="6">
    <location>
        <begin position="196"/>
        <end position="211"/>
    </location>
</feature>
<evidence type="ECO:0000256" key="6">
    <source>
        <dbReference type="SAM" id="MobiDB-lite"/>
    </source>
</evidence>
<sequence>MSANLKNIKLAHFGGPPGSSGFGISASSGGAGKLPTNGTGGGKSAPPSSFTEAEVLATPGGVVIPIIRTRDVPKLLPTIANALQRPADDHLAAEDLDAVQLELEQMLSNVALRTRVLKSEYDSLDKDEKRQDRRKLERVPGSPPCPANMLNGLLGVGSNSSTSLGSPLGGGGGASSSSQSKRKREEPTGVRKKHSSMTILKQQGVSGGSSKHQAKNSPLAVHTDDSMDYLPTLVAANASGSVLPHHQPLPQLPKVAVPKNDTPNKFWLSVEPYCMPLTNEDLRLIDDLLEQYRGPLVPPVPTLGPHYSTAWAQEDMKALQPGGARLKSNSASGMIKKAEGMVEESITGPLTQRLVSALMEESLMTLPSEQAAVGEHSNSTTSSSNENTHSHSSSSANAAAAAASGNFRSLAMMKHGVGIEQRLKKTLIENGLIDANELAAHEDVDEVLLEIKRVTTEISSISQFNSEELKRLRSAASEEIKRIAIKRKLDTVDQEILECYKRMLQYRAKRKGHTIEEKQEILRLTNEQRMLADQLERMQMHLPCIGGAGGSLMEPKM</sequence>
<comment type="similarity">
    <text evidence="2">Belongs to the NGG1 family.</text>
</comment>
<dbReference type="GO" id="GO:0003713">
    <property type="term" value="F:transcription coactivator activity"/>
    <property type="evidence" value="ECO:0007669"/>
    <property type="project" value="TreeGrafter"/>
</dbReference>
<reference evidence="8" key="1">
    <citation type="submission" date="2025-08" db="UniProtKB">
        <authorList>
            <consortium name="RefSeq"/>
        </authorList>
    </citation>
    <scope>IDENTIFICATION</scope>
</reference>
<feature type="compositionally biased region" description="Low complexity" evidence="6">
    <location>
        <begin position="375"/>
        <end position="399"/>
    </location>
</feature>
<evidence type="ECO:0000256" key="4">
    <source>
        <dbReference type="ARBA" id="ARBA00023163"/>
    </source>
</evidence>
<dbReference type="Proteomes" id="UP001652628">
    <property type="component" value="Chromosome X"/>
</dbReference>
<evidence type="ECO:0000256" key="1">
    <source>
        <dbReference type="ARBA" id="ARBA00004123"/>
    </source>
</evidence>
<dbReference type="PANTHER" id="PTHR13556">
    <property type="entry name" value="TRANSCRIPTIONAL ADAPTER 3-RELATED"/>
    <property type="match status" value="1"/>
</dbReference>
<dbReference type="GeneID" id="108016801"/>
<proteinExistence type="inferred from homology"/>
<dbReference type="InterPro" id="IPR019340">
    <property type="entry name" value="Histone_AcTrfase_su3"/>
</dbReference>
<feature type="compositionally biased region" description="Low complexity" evidence="6">
    <location>
        <begin position="152"/>
        <end position="166"/>
    </location>
</feature>
<name>A0AB39ZME2_DROSZ</name>
<dbReference type="GO" id="GO:0005634">
    <property type="term" value="C:nucleus"/>
    <property type="evidence" value="ECO:0007669"/>
    <property type="project" value="UniProtKB-SubCell"/>
</dbReference>
<feature type="compositionally biased region" description="Basic and acidic residues" evidence="6">
    <location>
        <begin position="123"/>
        <end position="138"/>
    </location>
</feature>
<organism evidence="7 8">
    <name type="scientific">Drosophila suzukii</name>
    <name type="common">Spotted-wing drosophila fruit fly</name>
    <dbReference type="NCBI Taxonomy" id="28584"/>
    <lineage>
        <taxon>Eukaryota</taxon>
        <taxon>Metazoa</taxon>
        <taxon>Ecdysozoa</taxon>
        <taxon>Arthropoda</taxon>
        <taxon>Hexapoda</taxon>
        <taxon>Insecta</taxon>
        <taxon>Pterygota</taxon>
        <taxon>Neoptera</taxon>
        <taxon>Endopterygota</taxon>
        <taxon>Diptera</taxon>
        <taxon>Brachycera</taxon>
        <taxon>Muscomorpha</taxon>
        <taxon>Ephydroidea</taxon>
        <taxon>Drosophilidae</taxon>
        <taxon>Drosophila</taxon>
        <taxon>Sophophora</taxon>
    </lineage>
</organism>
<dbReference type="GO" id="GO:0006357">
    <property type="term" value="P:regulation of transcription by RNA polymerase II"/>
    <property type="evidence" value="ECO:0007669"/>
    <property type="project" value="TreeGrafter"/>
</dbReference>
<keyword evidence="3" id="KW-0805">Transcription regulation</keyword>
<dbReference type="PANTHER" id="PTHR13556:SF2">
    <property type="entry name" value="TRANSCRIPTIONAL ADAPTER 3"/>
    <property type="match status" value="1"/>
</dbReference>
<feature type="region of interest" description="Disordered" evidence="6">
    <location>
        <begin position="21"/>
        <end position="49"/>
    </location>
</feature>
<feature type="region of interest" description="Disordered" evidence="6">
    <location>
        <begin position="123"/>
        <end position="216"/>
    </location>
</feature>